<feature type="transmembrane region" description="Helical" evidence="1">
    <location>
        <begin position="824"/>
        <end position="851"/>
    </location>
</feature>
<organism evidence="2 3">
    <name type="scientific">Adineta ricciae</name>
    <name type="common">Rotifer</name>
    <dbReference type="NCBI Taxonomy" id="249248"/>
    <lineage>
        <taxon>Eukaryota</taxon>
        <taxon>Metazoa</taxon>
        <taxon>Spiralia</taxon>
        <taxon>Gnathifera</taxon>
        <taxon>Rotifera</taxon>
        <taxon>Eurotatoria</taxon>
        <taxon>Bdelloidea</taxon>
        <taxon>Adinetida</taxon>
        <taxon>Adinetidae</taxon>
        <taxon>Adineta</taxon>
    </lineage>
</organism>
<sequence>MKKIMMNFIRRIKQKIKELNFFELEIIRLENFDQHKAIIATRIYIILFTILLTILIIYSASQGQNRTITIQNPSEFNFKTLLKQYPNTLICPCQQITIPYELFLNIIIDYHPICSSIFVSNDWINLLYNYNISYYYPLDFRSSSLGQFQILSSLCSLSQQFLNEQIQDLLSDAFLSPVVLSLNLLDGQSQSRSSFIRTSASNTFLQSLELIRRTTYAETLQNALQTSISRIMFVDSNELIKSILFSAYFSNQNDTICSCDTQSTCSSSVSGFFDLLAYETDPTGDYTSSQSLLLKIPGFVVGCYPLESLFQSSLQCFFDLQCFNLIMNFFPHKNTINITYLNRNQTKYSIDTLVSTLVGNLFIEKWTINYSFSNYYNICAPLSCTYTFIQYGNIFYVITQILGFYGGLVIVLRFLIPQILLKFSRCAHINESVQNTQIRLMTRLSILYHSTVDKLKRLNLFKKFDTIHDDPYELQTSRIATRIYIILFSLIMCILMIYVFVNTRTQTFTILQPSKNTFEDLSMKYSSQVKCPCKQSFILYENFLSLSPEYHPVCSSLFISSAWLASLSDLNWPNQYFIVNDFRVTGRVIFKVLEILCSYAEIIIRNSWLNFKQSLYITEIVLSKSEMIEQIQRIFNQFQLDTIANFKQNLDMIRLYIMNTESTSMENSDDISNQLLNTTDSYINLHYSSINWGNCSCALNDDCISPIGFYEYPNSPFGYPANLLFNVPGFFSGCFAIRSVLQSSLECFYNEICLNTIQTTIRSNRSIVIVNLNQSQTRYLPNSSIELIFNELMLEKWGEEINYDGYYDQCAPISCIYTTTKHNAVSYMITFLMALFGGVSITLKILVSFIVRWIRNRSRPNLNTSNVREHNLLQLLNQLKKKLVEYNIFESEISWQKKQHRQKEIRITRIYFLLLVFNVIILIIFTSLSIQTNSITVDYPTQTIFNKLRLDSRISSTLECSCQQITIPYNSFVSIDIHFHQLCSSDFTDVNSNWTNVLYSYGIDDEHPYDDYRLFALPQFRTLFLLCNVVKTTVMNNLIRFYSKTLISKQIQSKDVIQYQTENAITRFRSTICKTFVLTLDLIREMGQGNGILASIQSNWYFQTLRKEDLAFLWAKPRSYGNEKNCSCATNSMCNSLAKIDNSSIPGFRIGCYIIDSLLQSTLECLYDINCINLLKSFYSFQDVFVSPLNSNLSFSNETVQNLVNRLLIEEWKFNISYDNYYRTCSPRSCRYSIEERADILYILIAIIGFYGGLTVALKIISPLFMNTGLYLFRHFRNRISPGHPPSS</sequence>
<evidence type="ECO:0000256" key="1">
    <source>
        <dbReference type="SAM" id="Phobius"/>
    </source>
</evidence>
<feature type="transmembrane region" description="Helical" evidence="1">
    <location>
        <begin position="910"/>
        <end position="930"/>
    </location>
</feature>
<reference evidence="2" key="1">
    <citation type="submission" date="2021-02" db="EMBL/GenBank/DDBJ databases">
        <authorList>
            <person name="Nowell W R."/>
        </authorList>
    </citation>
    <scope>NUCLEOTIDE SEQUENCE</scope>
</reference>
<dbReference type="EMBL" id="CAJNOR010000076">
    <property type="protein sequence ID" value="CAF0786578.1"/>
    <property type="molecule type" value="Genomic_DNA"/>
</dbReference>
<proteinExistence type="predicted"/>
<keyword evidence="1" id="KW-1133">Transmembrane helix</keyword>
<dbReference type="Proteomes" id="UP000663828">
    <property type="component" value="Unassembled WGS sequence"/>
</dbReference>
<keyword evidence="1" id="KW-0472">Membrane</keyword>
<comment type="caution">
    <text evidence="2">The sequence shown here is derived from an EMBL/GenBank/DDBJ whole genome shotgun (WGS) entry which is preliminary data.</text>
</comment>
<feature type="transmembrane region" description="Helical" evidence="1">
    <location>
        <begin position="394"/>
        <end position="416"/>
    </location>
</feature>
<feature type="transmembrane region" description="Helical" evidence="1">
    <location>
        <begin position="1240"/>
        <end position="1273"/>
    </location>
</feature>
<name>A0A813RMV6_ADIRI</name>
<evidence type="ECO:0000313" key="2">
    <source>
        <dbReference type="EMBL" id="CAF0786578.1"/>
    </source>
</evidence>
<feature type="transmembrane region" description="Helical" evidence="1">
    <location>
        <begin position="43"/>
        <end position="61"/>
    </location>
</feature>
<feature type="transmembrane region" description="Helical" evidence="1">
    <location>
        <begin position="483"/>
        <end position="501"/>
    </location>
</feature>
<evidence type="ECO:0000313" key="3">
    <source>
        <dbReference type="Proteomes" id="UP000663828"/>
    </source>
</evidence>
<protein>
    <submittedName>
        <fullName evidence="2">Uncharacterized protein</fullName>
    </submittedName>
</protein>
<gene>
    <name evidence="2" type="ORF">XAT740_LOCUS2261</name>
</gene>
<keyword evidence="1" id="KW-0812">Transmembrane</keyword>
<keyword evidence="3" id="KW-1185">Reference proteome</keyword>
<accession>A0A813RMV6</accession>